<evidence type="ECO:0000256" key="2">
    <source>
        <dbReference type="ARBA" id="ARBA00046317"/>
    </source>
</evidence>
<sequence>MAIIQTKLNARSADAQANAAAMRALVEDLNAKLARIAEGGGEAARAKHLGRGKLLPRERVEMLLDPDTPFLEIAPLAALGMYPEKDGSDAAPCAGMIAGIGRVGGVECVIVCNDATVKGGTYYPLTVKKHLRAQEIAQQNRLPCLYLVDSGGANLPNQDEVFPDRDHFGRIFYNQATMSAQGIPQIAVVMGSCTAGGAYVPAMSDETIIVKNQGTIFLGGPPLVKAATGEVVSAEDLGGGDVHTRLSGVADHLAENDLHALALARQVVGTLNWRKDVPVKLQPAQPPKYPSEELLAVIPTDTRKPFDVREIIARIVDGSDFDEFKARYGSTLVCGFAHIEGMPVGIVANNGILFTESAQKGAHFIELCCQRKVPLVFLQNITGFMVGRKVENEGIARAGAKMVTAVACANVPKFTVIIGGSFGAGNYGMCGRAYSPRFLWMWPNARISVMGGEQAASVLATVRRDGIEAKGGAWSADEEEAFKAPIRQQYEVQGHPYYASARLWDDGVIDPQDTRRVLALGLSAALNAPIPDAKFGVFRM</sequence>
<dbReference type="FunFam" id="3.90.226.10:FF:000004">
    <property type="entry name" value="Methylcrotonoyl-CoA carboxylase beta chain"/>
    <property type="match status" value="1"/>
</dbReference>
<dbReference type="FunFam" id="3.90.226.10:FF:000007">
    <property type="entry name" value="Methylcrotonoyl-CoA carboxylase subunit beta"/>
    <property type="match status" value="1"/>
</dbReference>
<keyword evidence="6" id="KW-1185">Reference proteome</keyword>
<dbReference type="GO" id="GO:0004485">
    <property type="term" value="F:methylcrotonoyl-CoA carboxylase activity"/>
    <property type="evidence" value="ECO:0007669"/>
    <property type="project" value="TreeGrafter"/>
</dbReference>
<evidence type="ECO:0000259" key="4">
    <source>
        <dbReference type="PROSITE" id="PS50989"/>
    </source>
</evidence>
<dbReference type="InterPro" id="IPR011762">
    <property type="entry name" value="COA_CT_N"/>
</dbReference>
<dbReference type="AlphaFoldDB" id="A0A941BPB4"/>
<comment type="pathway">
    <text evidence="2">Amino-acid degradation; L-leucine degradation.</text>
</comment>
<proteinExistence type="inferred from homology"/>
<evidence type="ECO:0000313" key="6">
    <source>
        <dbReference type="Proteomes" id="UP000678374"/>
    </source>
</evidence>
<evidence type="ECO:0000313" key="5">
    <source>
        <dbReference type="EMBL" id="MBQ0957885.1"/>
    </source>
</evidence>
<dbReference type="InterPro" id="IPR045190">
    <property type="entry name" value="MCCB/AccD1-like"/>
</dbReference>
<reference evidence="5" key="1">
    <citation type="submission" date="2021-04" db="EMBL/GenBank/DDBJ databases">
        <title>The genome sequence of Ideonella sp. 4Y11.</title>
        <authorList>
            <person name="Liu Y."/>
        </authorList>
    </citation>
    <scope>NUCLEOTIDE SEQUENCE</scope>
    <source>
        <strain evidence="5">4Y11</strain>
    </source>
</reference>
<protein>
    <submittedName>
        <fullName evidence="5">Methylcrotonoyl-CoA carboxylase</fullName>
    </submittedName>
</protein>
<dbReference type="InterPro" id="IPR034733">
    <property type="entry name" value="AcCoA_carboxyl_beta"/>
</dbReference>
<dbReference type="RefSeq" id="WP_210800288.1">
    <property type="nucleotide sequence ID" value="NZ_JAGQDE010000002.1"/>
</dbReference>
<dbReference type="SUPFAM" id="SSF52096">
    <property type="entry name" value="ClpP/crotonase"/>
    <property type="match status" value="2"/>
</dbReference>
<comment type="caution">
    <text evidence="5">The sequence shown here is derived from an EMBL/GenBank/DDBJ whole genome shotgun (WGS) entry which is preliminary data.</text>
</comment>
<dbReference type="Gene3D" id="3.90.226.10">
    <property type="entry name" value="2-enoyl-CoA Hydratase, Chain A, domain 1"/>
    <property type="match status" value="2"/>
</dbReference>
<dbReference type="PROSITE" id="PS50989">
    <property type="entry name" value="COA_CT_CTER"/>
    <property type="match status" value="1"/>
</dbReference>
<dbReference type="GO" id="GO:1905202">
    <property type="term" value="C:methylcrotonoyl-CoA carboxylase complex"/>
    <property type="evidence" value="ECO:0007669"/>
    <property type="project" value="TreeGrafter"/>
</dbReference>
<gene>
    <name evidence="5" type="ORF">KAK06_02835</name>
</gene>
<feature type="domain" description="CoA carboxyltransferase N-terminal" evidence="3">
    <location>
        <begin position="22"/>
        <end position="283"/>
    </location>
</feature>
<dbReference type="PROSITE" id="PS50980">
    <property type="entry name" value="COA_CT_NTER"/>
    <property type="match status" value="1"/>
</dbReference>
<dbReference type="InterPro" id="IPR011763">
    <property type="entry name" value="COA_CT_C"/>
</dbReference>
<dbReference type="InterPro" id="IPR029045">
    <property type="entry name" value="ClpP/crotonase-like_dom_sf"/>
</dbReference>
<dbReference type="PANTHER" id="PTHR22855:SF13">
    <property type="entry name" value="METHYLCROTONOYL-COA CARBOXYLASE BETA CHAIN, MITOCHONDRIAL"/>
    <property type="match status" value="1"/>
</dbReference>
<dbReference type="EMBL" id="JAGQDE010000002">
    <property type="protein sequence ID" value="MBQ0957885.1"/>
    <property type="molecule type" value="Genomic_DNA"/>
</dbReference>
<dbReference type="Proteomes" id="UP000678374">
    <property type="component" value="Unassembled WGS sequence"/>
</dbReference>
<organism evidence="5 6">
    <name type="scientific">Ideonella aquatica</name>
    <dbReference type="NCBI Taxonomy" id="2824119"/>
    <lineage>
        <taxon>Bacteria</taxon>
        <taxon>Pseudomonadati</taxon>
        <taxon>Pseudomonadota</taxon>
        <taxon>Betaproteobacteria</taxon>
        <taxon>Burkholderiales</taxon>
        <taxon>Sphaerotilaceae</taxon>
        <taxon>Ideonella</taxon>
    </lineage>
</organism>
<name>A0A941BPB4_9BURK</name>
<dbReference type="GO" id="GO:0006552">
    <property type="term" value="P:L-leucine catabolic process"/>
    <property type="evidence" value="ECO:0007669"/>
    <property type="project" value="TreeGrafter"/>
</dbReference>
<evidence type="ECO:0000259" key="3">
    <source>
        <dbReference type="PROSITE" id="PS50980"/>
    </source>
</evidence>
<dbReference type="Pfam" id="PF01039">
    <property type="entry name" value="Carboxyl_trans"/>
    <property type="match status" value="1"/>
</dbReference>
<dbReference type="PANTHER" id="PTHR22855">
    <property type="entry name" value="ACETYL, PROPIONYL, PYRUVATE, AND GLUTACONYL CARBOXYLASE-RELATED"/>
    <property type="match status" value="1"/>
</dbReference>
<feature type="domain" description="CoA carboxyltransferase C-terminal" evidence="4">
    <location>
        <begin position="286"/>
        <end position="532"/>
    </location>
</feature>
<accession>A0A941BPB4</accession>
<evidence type="ECO:0000256" key="1">
    <source>
        <dbReference type="ARBA" id="ARBA00006102"/>
    </source>
</evidence>
<comment type="similarity">
    <text evidence="1">Belongs to the AccD/PCCB family.</text>
</comment>